<keyword evidence="3" id="KW-1185">Reference proteome</keyword>
<dbReference type="SMART" id="SM00256">
    <property type="entry name" value="FBOX"/>
    <property type="match status" value="1"/>
</dbReference>
<comment type="caution">
    <text evidence="2">The sequence shown here is derived from an EMBL/GenBank/DDBJ whole genome shotgun (WGS) entry which is preliminary data.</text>
</comment>
<dbReference type="Pfam" id="PF12937">
    <property type="entry name" value="F-box-like"/>
    <property type="match status" value="1"/>
</dbReference>
<accession>A0A9Q0CER8</accession>
<organism evidence="2 3">
    <name type="scientific">Rhynchospora breviuscula</name>
    <dbReference type="NCBI Taxonomy" id="2022672"/>
    <lineage>
        <taxon>Eukaryota</taxon>
        <taxon>Viridiplantae</taxon>
        <taxon>Streptophyta</taxon>
        <taxon>Embryophyta</taxon>
        <taxon>Tracheophyta</taxon>
        <taxon>Spermatophyta</taxon>
        <taxon>Magnoliopsida</taxon>
        <taxon>Liliopsida</taxon>
        <taxon>Poales</taxon>
        <taxon>Cyperaceae</taxon>
        <taxon>Cyperoideae</taxon>
        <taxon>Rhynchosporeae</taxon>
        <taxon>Rhynchospora</taxon>
    </lineage>
</organism>
<evidence type="ECO:0000259" key="1">
    <source>
        <dbReference type="PROSITE" id="PS50181"/>
    </source>
</evidence>
<gene>
    <name evidence="2" type="ORF">LUZ63_009103</name>
</gene>
<dbReference type="SUPFAM" id="SSF81383">
    <property type="entry name" value="F-box domain"/>
    <property type="match status" value="1"/>
</dbReference>
<dbReference type="Gene3D" id="1.20.1280.50">
    <property type="match status" value="1"/>
</dbReference>
<dbReference type="Pfam" id="PF14299">
    <property type="entry name" value="PP2"/>
    <property type="match status" value="1"/>
</dbReference>
<dbReference type="Proteomes" id="UP001151287">
    <property type="component" value="Unassembled WGS sequence"/>
</dbReference>
<name>A0A9Q0CER8_9POAL</name>
<dbReference type="PROSITE" id="PS50181">
    <property type="entry name" value="FBOX"/>
    <property type="match status" value="1"/>
</dbReference>
<evidence type="ECO:0000313" key="2">
    <source>
        <dbReference type="EMBL" id="KAJ1692405.1"/>
    </source>
</evidence>
<reference evidence="2" key="1">
    <citation type="journal article" date="2022" name="Cell">
        <title>Repeat-based holocentromeres influence genome architecture and karyotype evolution.</title>
        <authorList>
            <person name="Hofstatter P.G."/>
            <person name="Thangavel G."/>
            <person name="Lux T."/>
            <person name="Neumann P."/>
            <person name="Vondrak T."/>
            <person name="Novak P."/>
            <person name="Zhang M."/>
            <person name="Costa L."/>
            <person name="Castellani M."/>
            <person name="Scott A."/>
            <person name="Toegelov H."/>
            <person name="Fuchs J."/>
            <person name="Mata-Sucre Y."/>
            <person name="Dias Y."/>
            <person name="Vanzela A.L.L."/>
            <person name="Huettel B."/>
            <person name="Almeida C.C.S."/>
            <person name="Simkova H."/>
            <person name="Souza G."/>
            <person name="Pedrosa-Harand A."/>
            <person name="Macas J."/>
            <person name="Mayer K.F.X."/>
            <person name="Houben A."/>
            <person name="Marques A."/>
        </authorList>
    </citation>
    <scope>NUCLEOTIDE SEQUENCE</scope>
    <source>
        <strain evidence="2">RhyBre1mFocal</strain>
    </source>
</reference>
<protein>
    <recommendedName>
        <fullName evidence="1">F-box domain-containing protein</fullName>
    </recommendedName>
</protein>
<dbReference type="InterPro" id="IPR025886">
    <property type="entry name" value="PP2-like"/>
</dbReference>
<dbReference type="OrthoDB" id="1927826at2759"/>
<dbReference type="PANTHER" id="PTHR32278">
    <property type="entry name" value="F-BOX DOMAIN-CONTAINING PROTEIN"/>
    <property type="match status" value="1"/>
</dbReference>
<evidence type="ECO:0000313" key="3">
    <source>
        <dbReference type="Proteomes" id="UP001151287"/>
    </source>
</evidence>
<proteinExistence type="predicted"/>
<feature type="domain" description="F-box" evidence="1">
    <location>
        <begin position="9"/>
        <end position="55"/>
    </location>
</feature>
<sequence>MESGGVIAIGDINQLPNDCLSHVISLTSSRDACASSAVSTAFRSAADSDDTWQRFLPPDYLYMLSRAVAPVEYASKKELFFRLCDRPVLIDGGKLSFGLDRWSGKKCFMVSARALWIVWGSDERYWSWVPVPDSRFSEVISLIDVCWLEIRGKISTKMLSPQTAYTVYLIFKLADTARGLGTPPQETAITVGEEAVSRKSVCLQPDDRGRRRLLRGQFRMWGGWGVGAGMGVANEVDKDATLPQKWESEGERDDGWMEIEMGGFYNSNGEDGNVEMSFMEVKGGHWKRGLILHGIEIRPKH</sequence>
<dbReference type="CDD" id="cd22162">
    <property type="entry name" value="F-box_AtSKIP3-like"/>
    <property type="match status" value="1"/>
</dbReference>
<dbReference type="InterPro" id="IPR036047">
    <property type="entry name" value="F-box-like_dom_sf"/>
</dbReference>
<dbReference type="EMBL" id="JAMQYH010000003">
    <property type="protein sequence ID" value="KAJ1692405.1"/>
    <property type="molecule type" value="Genomic_DNA"/>
</dbReference>
<dbReference type="InterPro" id="IPR001810">
    <property type="entry name" value="F-box_dom"/>
</dbReference>
<dbReference type="PANTHER" id="PTHR32278:SF111">
    <property type="entry name" value="F-BOX PROTEIN PP2-B12-RELATED"/>
    <property type="match status" value="1"/>
</dbReference>
<dbReference type="AlphaFoldDB" id="A0A9Q0CER8"/>